<organism evidence="1 2">
    <name type="scientific">Colocasia esculenta</name>
    <name type="common">Wild taro</name>
    <name type="synonym">Arum esculentum</name>
    <dbReference type="NCBI Taxonomy" id="4460"/>
    <lineage>
        <taxon>Eukaryota</taxon>
        <taxon>Viridiplantae</taxon>
        <taxon>Streptophyta</taxon>
        <taxon>Embryophyta</taxon>
        <taxon>Tracheophyta</taxon>
        <taxon>Spermatophyta</taxon>
        <taxon>Magnoliopsida</taxon>
        <taxon>Liliopsida</taxon>
        <taxon>Araceae</taxon>
        <taxon>Aroideae</taxon>
        <taxon>Colocasieae</taxon>
        <taxon>Colocasia</taxon>
    </lineage>
</organism>
<proteinExistence type="predicted"/>
<name>A0A843XF48_COLES</name>
<protein>
    <submittedName>
        <fullName evidence="1">Uncharacterized protein</fullName>
    </submittedName>
</protein>
<accession>A0A843XF48</accession>
<sequence>MALRGNTYPLSVSRKVSIIYFKGLDNGTRGLKTSPLTASQLGGEGDFVAYVKPPPPRFHLRFDQRDFPFERFVGDFLASSRSRFCSPSLRVSPGFAGEVIGWTGVSSIGFVLDSRQRPLSPSGGVLETDTSSLPPSVTALAAPAPPPSFGDVSGMLVLSLFQSRSTVVPCITTQFE</sequence>
<dbReference type="EMBL" id="NMUH01007805">
    <property type="protein sequence ID" value="MQM17850.1"/>
    <property type="molecule type" value="Genomic_DNA"/>
</dbReference>
<gene>
    <name evidence="1" type="ORF">Taro_050831</name>
</gene>
<reference evidence="1" key="1">
    <citation type="submission" date="2017-07" db="EMBL/GenBank/DDBJ databases">
        <title>Taro Niue Genome Assembly and Annotation.</title>
        <authorList>
            <person name="Atibalentja N."/>
            <person name="Keating K."/>
            <person name="Fields C.J."/>
        </authorList>
    </citation>
    <scope>NUCLEOTIDE SEQUENCE</scope>
    <source>
        <strain evidence="1">Niue_2</strain>
        <tissue evidence="1">Leaf</tissue>
    </source>
</reference>
<dbReference type="AlphaFoldDB" id="A0A843XF48"/>
<evidence type="ECO:0000313" key="2">
    <source>
        <dbReference type="Proteomes" id="UP000652761"/>
    </source>
</evidence>
<keyword evidence="2" id="KW-1185">Reference proteome</keyword>
<dbReference type="Proteomes" id="UP000652761">
    <property type="component" value="Unassembled WGS sequence"/>
</dbReference>
<comment type="caution">
    <text evidence="1">The sequence shown here is derived from an EMBL/GenBank/DDBJ whole genome shotgun (WGS) entry which is preliminary data.</text>
</comment>
<evidence type="ECO:0000313" key="1">
    <source>
        <dbReference type="EMBL" id="MQM17850.1"/>
    </source>
</evidence>